<dbReference type="InterPro" id="IPR010067">
    <property type="entry name" value="ABC_SsuA_sub-bd"/>
</dbReference>
<reference evidence="8" key="2">
    <citation type="submission" date="2020-09" db="EMBL/GenBank/DDBJ databases">
        <authorList>
            <person name="Sun Q."/>
            <person name="Zhou Y."/>
        </authorList>
    </citation>
    <scope>NUCLEOTIDE SEQUENCE</scope>
    <source>
        <strain evidence="8">CGMCC 1.12919</strain>
    </source>
</reference>
<dbReference type="FunFam" id="3.40.190.10:FF:000050">
    <property type="entry name" value="Sulfonate ABC transporter substrate-binding protein"/>
    <property type="match status" value="1"/>
</dbReference>
<evidence type="ECO:0000256" key="6">
    <source>
        <dbReference type="ARBA" id="ARBA00070228"/>
    </source>
</evidence>
<keyword evidence="3" id="KW-0813">Transport</keyword>
<accession>A0A916U2U6</accession>
<dbReference type="AlphaFoldDB" id="A0A916U2U6"/>
<evidence type="ECO:0000256" key="5">
    <source>
        <dbReference type="ARBA" id="ARBA00055538"/>
    </source>
</evidence>
<dbReference type="InterPro" id="IPR015168">
    <property type="entry name" value="SsuA/THI5"/>
</dbReference>
<name>A0A916U2U6_9HYPH</name>
<sequence>MNRFVSRRGMLDLGLAVLGGLGAAALPLAGAHALADKGLRVGNQKGGLRSLLEVSGQAADLPFALRWSEFQSAAPILEALNAGALDVGYTGDFSFLTVAAAGAPIRAIGGTRSGPATQAIVVPKDSPIRTVADLKGKTVAGTRGGWGHFLILAALKQAGVDADAVKIRYLAPPEALPAFTSGNIDAWAIWEPFVSQVVLRAGARVLVEGGGLTPSVTFLVATTEAIRERPTELAQFRARVDNGFAWVDDNRAAYAAYNSKLTGMPEDIVQRAFDNTRATPIVIDQALATEIQAAADLAASFGVLPRQIDVAGTLDTSLPAAG</sequence>
<dbReference type="Pfam" id="PF09084">
    <property type="entry name" value="NMT1"/>
    <property type="match status" value="1"/>
</dbReference>
<dbReference type="GO" id="GO:0042626">
    <property type="term" value="F:ATPase-coupled transmembrane transporter activity"/>
    <property type="evidence" value="ECO:0007669"/>
    <property type="project" value="InterPro"/>
</dbReference>
<evidence type="ECO:0000256" key="4">
    <source>
        <dbReference type="ARBA" id="ARBA00022729"/>
    </source>
</evidence>
<keyword evidence="4" id="KW-0732">Signal</keyword>
<dbReference type="Gene3D" id="3.40.190.10">
    <property type="entry name" value="Periplasmic binding protein-like II"/>
    <property type="match status" value="2"/>
</dbReference>
<keyword evidence="9" id="KW-1185">Reference proteome</keyword>
<dbReference type="InterPro" id="IPR006311">
    <property type="entry name" value="TAT_signal"/>
</dbReference>
<comment type="subcellular location">
    <subcellularLocation>
        <location evidence="1">Periplasm</location>
    </subcellularLocation>
</comment>
<evidence type="ECO:0000259" key="7">
    <source>
        <dbReference type="SMART" id="SM00062"/>
    </source>
</evidence>
<evidence type="ECO:0000313" key="9">
    <source>
        <dbReference type="Proteomes" id="UP000637002"/>
    </source>
</evidence>
<feature type="domain" description="Solute-binding protein family 3/N-terminal" evidence="7">
    <location>
        <begin position="38"/>
        <end position="276"/>
    </location>
</feature>
<dbReference type="SMART" id="SM00062">
    <property type="entry name" value="PBPb"/>
    <property type="match status" value="1"/>
</dbReference>
<evidence type="ECO:0000313" key="8">
    <source>
        <dbReference type="EMBL" id="GGC57285.1"/>
    </source>
</evidence>
<dbReference type="PROSITE" id="PS51318">
    <property type="entry name" value="TAT"/>
    <property type="match status" value="1"/>
</dbReference>
<dbReference type="InterPro" id="IPR001638">
    <property type="entry name" value="Solute-binding_3/MltF_N"/>
</dbReference>
<dbReference type="PANTHER" id="PTHR30024:SF48">
    <property type="entry name" value="ABC TRANSPORTER SUBSTRATE-BINDING PROTEIN"/>
    <property type="match status" value="1"/>
</dbReference>
<dbReference type="SUPFAM" id="SSF53850">
    <property type="entry name" value="Periplasmic binding protein-like II"/>
    <property type="match status" value="1"/>
</dbReference>
<dbReference type="NCBIfam" id="TIGR01728">
    <property type="entry name" value="SsuA_fam"/>
    <property type="match status" value="1"/>
</dbReference>
<dbReference type="RefSeq" id="WP_188608526.1">
    <property type="nucleotide sequence ID" value="NZ_BMGG01000002.1"/>
</dbReference>
<dbReference type="GO" id="GO:0016020">
    <property type="term" value="C:membrane"/>
    <property type="evidence" value="ECO:0007669"/>
    <property type="project" value="InterPro"/>
</dbReference>
<reference evidence="8" key="1">
    <citation type="journal article" date="2014" name="Int. J. Syst. Evol. Microbiol.">
        <title>Complete genome sequence of Corynebacterium casei LMG S-19264T (=DSM 44701T), isolated from a smear-ripened cheese.</title>
        <authorList>
            <consortium name="US DOE Joint Genome Institute (JGI-PGF)"/>
            <person name="Walter F."/>
            <person name="Albersmeier A."/>
            <person name="Kalinowski J."/>
            <person name="Ruckert C."/>
        </authorList>
    </citation>
    <scope>NUCLEOTIDE SEQUENCE</scope>
    <source>
        <strain evidence="8">CGMCC 1.12919</strain>
    </source>
</reference>
<evidence type="ECO:0000256" key="1">
    <source>
        <dbReference type="ARBA" id="ARBA00004418"/>
    </source>
</evidence>
<protein>
    <recommendedName>
        <fullName evidence="6">Putative aliphatic sulfonates-binding protein</fullName>
    </recommendedName>
</protein>
<dbReference type="CDD" id="cd13558">
    <property type="entry name" value="PBP2_SsuA_like_2"/>
    <property type="match status" value="1"/>
</dbReference>
<dbReference type="EMBL" id="BMGG01000002">
    <property type="protein sequence ID" value="GGC57285.1"/>
    <property type="molecule type" value="Genomic_DNA"/>
</dbReference>
<comment type="caution">
    <text evidence="8">The sequence shown here is derived from an EMBL/GenBank/DDBJ whole genome shotgun (WGS) entry which is preliminary data.</text>
</comment>
<dbReference type="PANTHER" id="PTHR30024">
    <property type="entry name" value="ALIPHATIC SULFONATES-BINDING PROTEIN-RELATED"/>
    <property type="match status" value="1"/>
</dbReference>
<evidence type="ECO:0000256" key="3">
    <source>
        <dbReference type="ARBA" id="ARBA00022448"/>
    </source>
</evidence>
<comment type="similarity">
    <text evidence="2">Belongs to the bacterial solute-binding protein SsuA/TauA family.</text>
</comment>
<gene>
    <name evidence="8" type="primary">ssuA</name>
    <name evidence="8" type="ORF">GCM10010994_15290</name>
</gene>
<dbReference type="GO" id="GO:0042597">
    <property type="term" value="C:periplasmic space"/>
    <property type="evidence" value="ECO:0007669"/>
    <property type="project" value="UniProtKB-SubCell"/>
</dbReference>
<organism evidence="8 9">
    <name type="scientific">Chelatococcus reniformis</name>
    <dbReference type="NCBI Taxonomy" id="1494448"/>
    <lineage>
        <taxon>Bacteria</taxon>
        <taxon>Pseudomonadati</taxon>
        <taxon>Pseudomonadota</taxon>
        <taxon>Alphaproteobacteria</taxon>
        <taxon>Hyphomicrobiales</taxon>
        <taxon>Chelatococcaceae</taxon>
        <taxon>Chelatococcus</taxon>
    </lineage>
</organism>
<proteinExistence type="inferred from homology"/>
<evidence type="ECO:0000256" key="2">
    <source>
        <dbReference type="ARBA" id="ARBA00010742"/>
    </source>
</evidence>
<comment type="function">
    <text evidence="5">Part of a binding-protein-dependent transport system for aliphatic sulfonates. Putative binding protein.</text>
</comment>
<dbReference type="Proteomes" id="UP000637002">
    <property type="component" value="Unassembled WGS sequence"/>
</dbReference>